<dbReference type="Pfam" id="PF02620">
    <property type="entry name" value="YceD"/>
    <property type="match status" value="1"/>
</dbReference>
<evidence type="ECO:0000313" key="2">
    <source>
        <dbReference type="Proteomes" id="UP000235145"/>
    </source>
</evidence>
<accession>A0A9R1XNJ8</accession>
<dbReference type="InterPro" id="IPR044985">
    <property type="entry name" value="YceD_plant"/>
</dbReference>
<dbReference type="PANTHER" id="PTHR37734">
    <property type="entry name" value="LARGE RIBOSOMAL RNA SUBUNIT ACCUMULATION PROTEIN YCED HOMOLOG 2, CHLOROPLASTIC"/>
    <property type="match status" value="1"/>
</dbReference>
<dbReference type="InterPro" id="IPR003772">
    <property type="entry name" value="YceD"/>
</dbReference>
<reference evidence="1 2" key="1">
    <citation type="journal article" date="2017" name="Nat. Commun.">
        <title>Genome assembly with in vitro proximity ligation data and whole-genome triplication in lettuce.</title>
        <authorList>
            <person name="Reyes-Chin-Wo S."/>
            <person name="Wang Z."/>
            <person name="Yang X."/>
            <person name="Kozik A."/>
            <person name="Arikit S."/>
            <person name="Song C."/>
            <person name="Xia L."/>
            <person name="Froenicke L."/>
            <person name="Lavelle D.O."/>
            <person name="Truco M.J."/>
            <person name="Xia R."/>
            <person name="Zhu S."/>
            <person name="Xu C."/>
            <person name="Xu H."/>
            <person name="Xu X."/>
            <person name="Cox K."/>
            <person name="Korf I."/>
            <person name="Meyers B.C."/>
            <person name="Michelmore R.W."/>
        </authorList>
    </citation>
    <scope>NUCLEOTIDE SEQUENCE [LARGE SCALE GENOMIC DNA]</scope>
    <source>
        <strain evidence="2">cv. Salinas</strain>
        <tissue evidence="1">Seedlings</tissue>
    </source>
</reference>
<evidence type="ECO:0008006" key="3">
    <source>
        <dbReference type="Google" id="ProtNLM"/>
    </source>
</evidence>
<protein>
    <recommendedName>
        <fullName evidence="3">Large ribosomal RNA subunit accumulation protein YCED homolog 2, chloroplastic</fullName>
    </recommendedName>
</protein>
<gene>
    <name evidence="1" type="ORF">LSAT_V11C300114970</name>
</gene>
<dbReference type="AlphaFoldDB" id="A0A9R1XNJ8"/>
<comment type="caution">
    <text evidence="1">The sequence shown here is derived from an EMBL/GenBank/DDBJ whole genome shotgun (WGS) entry which is preliminary data.</text>
</comment>
<keyword evidence="2" id="KW-1185">Reference proteome</keyword>
<dbReference type="PANTHER" id="PTHR37734:SF1">
    <property type="entry name" value="LARGE RIBOSOMAL RNA SUBUNIT ACCUMULATION PROTEIN YCED HOMOLOG 2, CHLOROPLASTIC"/>
    <property type="match status" value="1"/>
</dbReference>
<proteinExistence type="predicted"/>
<evidence type="ECO:0000313" key="1">
    <source>
        <dbReference type="EMBL" id="KAJ0216214.1"/>
    </source>
</evidence>
<dbReference type="Proteomes" id="UP000235145">
    <property type="component" value="Unassembled WGS sequence"/>
</dbReference>
<name>A0A9R1XNJ8_LACSA</name>
<dbReference type="EMBL" id="NBSK02000003">
    <property type="protein sequence ID" value="KAJ0216214.1"/>
    <property type="molecule type" value="Genomic_DNA"/>
</dbReference>
<sequence>MGHCISGTLASPLSTHTKSLKFSRYTLSASIQRNHTPPPLIGKKVGRRLIRISTAEGKWQGNWNADYSFSLRDLRLQDLVEVGDPNDARVFVSLSIHRHAGFGLSVDGTIDTSFTRKCSNCSSPYCRKITSSFNVWVLSSNKDGDSNQLPEIGGDDPSVSPSLSLYLSLNIYTERRTEDIDVLQVIYVKPGCEADLDTLIQDNIRLTTSVNETCSDFCEKSELGLNNLNKAKTTTVDKRWSKLLELKKLYQ</sequence>
<organism evidence="1 2">
    <name type="scientific">Lactuca sativa</name>
    <name type="common">Garden lettuce</name>
    <dbReference type="NCBI Taxonomy" id="4236"/>
    <lineage>
        <taxon>Eukaryota</taxon>
        <taxon>Viridiplantae</taxon>
        <taxon>Streptophyta</taxon>
        <taxon>Embryophyta</taxon>
        <taxon>Tracheophyta</taxon>
        <taxon>Spermatophyta</taxon>
        <taxon>Magnoliopsida</taxon>
        <taxon>eudicotyledons</taxon>
        <taxon>Gunneridae</taxon>
        <taxon>Pentapetalae</taxon>
        <taxon>asterids</taxon>
        <taxon>campanulids</taxon>
        <taxon>Asterales</taxon>
        <taxon>Asteraceae</taxon>
        <taxon>Cichorioideae</taxon>
        <taxon>Cichorieae</taxon>
        <taxon>Lactucinae</taxon>
        <taxon>Lactuca</taxon>
    </lineage>
</organism>